<dbReference type="GO" id="GO:0019563">
    <property type="term" value="P:glycerol catabolic process"/>
    <property type="evidence" value="ECO:0007669"/>
    <property type="project" value="TreeGrafter"/>
</dbReference>
<dbReference type="STRING" id="1121877.FEAC_28790"/>
<evidence type="ECO:0000313" key="5">
    <source>
        <dbReference type="Proteomes" id="UP000032336"/>
    </source>
</evidence>
<dbReference type="InterPro" id="IPR050861">
    <property type="entry name" value="Dihydroxyacetone_Kinase"/>
</dbReference>
<dbReference type="SUPFAM" id="SSF101473">
    <property type="entry name" value="DhaL-like"/>
    <property type="match status" value="1"/>
</dbReference>
<keyword evidence="5" id="KW-1185">Reference proteome</keyword>
<dbReference type="PROSITE" id="PS51480">
    <property type="entry name" value="DHAL"/>
    <property type="match status" value="1"/>
</dbReference>
<keyword evidence="1 4" id="KW-0808">Transferase</keyword>
<organism evidence="4 5">
    <name type="scientific">Ferrimicrobium acidiphilum DSM 19497</name>
    <dbReference type="NCBI Taxonomy" id="1121877"/>
    <lineage>
        <taxon>Bacteria</taxon>
        <taxon>Bacillati</taxon>
        <taxon>Actinomycetota</taxon>
        <taxon>Acidimicrobiia</taxon>
        <taxon>Acidimicrobiales</taxon>
        <taxon>Acidimicrobiaceae</taxon>
        <taxon>Ferrimicrobium</taxon>
    </lineage>
</organism>
<dbReference type="AlphaFoldDB" id="A0A0D8FQG5"/>
<dbReference type="GeneID" id="78373848"/>
<dbReference type="SMART" id="SM01120">
    <property type="entry name" value="Dak2"/>
    <property type="match status" value="1"/>
</dbReference>
<keyword evidence="2 4" id="KW-0418">Kinase</keyword>
<dbReference type="GO" id="GO:0005829">
    <property type="term" value="C:cytosol"/>
    <property type="evidence" value="ECO:0007669"/>
    <property type="project" value="TreeGrafter"/>
</dbReference>
<dbReference type="InterPro" id="IPR012737">
    <property type="entry name" value="DhaK_L_YcgS"/>
</dbReference>
<dbReference type="OrthoDB" id="9800291at2"/>
<dbReference type="PANTHER" id="PTHR28629:SF4">
    <property type="entry name" value="TRIOKINASE_FMN CYCLASE"/>
    <property type="match status" value="1"/>
</dbReference>
<dbReference type="FunFam" id="1.25.40.340:FF:000002">
    <property type="entry name" value="Dihydroxyacetone kinase, L subunit"/>
    <property type="match status" value="1"/>
</dbReference>
<dbReference type="GO" id="GO:0004371">
    <property type="term" value="F:glycerone kinase activity"/>
    <property type="evidence" value="ECO:0007669"/>
    <property type="project" value="InterPro"/>
</dbReference>
<dbReference type="Gene3D" id="1.25.40.340">
    <property type="match status" value="1"/>
</dbReference>
<evidence type="ECO:0000313" key="4">
    <source>
        <dbReference type="EMBL" id="KJE75376.1"/>
    </source>
</evidence>
<dbReference type="EMBL" id="JXUW01000045">
    <property type="protein sequence ID" value="KJE75376.1"/>
    <property type="molecule type" value="Genomic_DNA"/>
</dbReference>
<dbReference type="InterPro" id="IPR036117">
    <property type="entry name" value="DhaL_dom_sf"/>
</dbReference>
<dbReference type="RefSeq" id="WP_035391635.1">
    <property type="nucleotide sequence ID" value="NZ_JQKF01000052.1"/>
</dbReference>
<dbReference type="PATRIC" id="fig|1121877.4.peg.3247"/>
<dbReference type="EC" id="2.7.-.-" evidence="4"/>
<dbReference type="Pfam" id="PF02734">
    <property type="entry name" value="Dak2"/>
    <property type="match status" value="1"/>
</dbReference>
<dbReference type="eggNOG" id="COG1461">
    <property type="taxonomic scope" value="Bacteria"/>
</dbReference>
<dbReference type="PANTHER" id="PTHR28629">
    <property type="entry name" value="TRIOKINASE/FMN CYCLASE"/>
    <property type="match status" value="1"/>
</dbReference>
<dbReference type="NCBIfam" id="TIGR02365">
    <property type="entry name" value="dha_L_ycgS"/>
    <property type="match status" value="1"/>
</dbReference>
<evidence type="ECO:0000256" key="1">
    <source>
        <dbReference type="ARBA" id="ARBA00022679"/>
    </source>
</evidence>
<accession>A0A0D8FQG5</accession>
<name>A0A0D8FQG5_9ACTN</name>
<gene>
    <name evidence="4" type="primary">dhaL</name>
    <name evidence="4" type="ORF">FEAC_28790</name>
</gene>
<protein>
    <submittedName>
        <fullName evidence="4">PTS-dependent dihydroxyacetone kinase, ADP-binding subunit DhaL</fullName>
        <ecNumber evidence="4">2.7.-.-</ecNumber>
    </submittedName>
</protein>
<dbReference type="Proteomes" id="UP000032336">
    <property type="component" value="Unassembled WGS sequence"/>
</dbReference>
<sequence>MDQVAFRQLWRRFAELIHENREVLNDLDAAIGDADHGSNMDRGLGKVVEAFNANSEASLHADAKLVGMTLMSTVGGASGALWGSGMLKFSTVLPDAAVVEWSGFIDALDAFVEALSKRGQAVVGDKTMMDVFLPAMTELRDSVDVQEGSEEIVVALAEHAKGWSDATRDLVARRGRAAYLGERSIGHIDPGSVSAALWFQALADTVRDQVS</sequence>
<reference evidence="4 5" key="1">
    <citation type="submission" date="2015-01" db="EMBL/GenBank/DDBJ databases">
        <title>Draft genome of the acidophilic iron oxidizer Ferrimicrobium acidiphilum strain T23.</title>
        <authorList>
            <person name="Poehlein A."/>
            <person name="Eisen S."/>
            <person name="Schloemann M."/>
            <person name="Johnson B.D."/>
            <person name="Daniel R."/>
            <person name="Muehling M."/>
        </authorList>
    </citation>
    <scope>NUCLEOTIDE SEQUENCE [LARGE SCALE GENOMIC DNA]</scope>
    <source>
        <strain evidence="4 5">T23</strain>
    </source>
</reference>
<dbReference type="InterPro" id="IPR004007">
    <property type="entry name" value="DhaL_dom"/>
</dbReference>
<comment type="caution">
    <text evidence="4">The sequence shown here is derived from an EMBL/GenBank/DDBJ whole genome shotgun (WGS) entry which is preliminary data.</text>
</comment>
<evidence type="ECO:0000259" key="3">
    <source>
        <dbReference type="PROSITE" id="PS51480"/>
    </source>
</evidence>
<proteinExistence type="predicted"/>
<evidence type="ECO:0000256" key="2">
    <source>
        <dbReference type="ARBA" id="ARBA00022777"/>
    </source>
</evidence>
<feature type="domain" description="DhaL" evidence="3">
    <location>
        <begin position="4"/>
        <end position="204"/>
    </location>
</feature>